<reference evidence="2 3" key="1">
    <citation type="submission" date="2020-12" db="EMBL/GenBank/DDBJ databases">
        <title>Metabolic potential, ecology and presence of endohyphal bacteria is reflected in genomic diversity of Mucoromycotina.</title>
        <authorList>
            <person name="Muszewska A."/>
            <person name="Okrasinska A."/>
            <person name="Steczkiewicz K."/>
            <person name="Drgas O."/>
            <person name="Orlowska M."/>
            <person name="Perlinska-Lenart U."/>
            <person name="Aleksandrzak-Piekarczyk T."/>
            <person name="Szatraj K."/>
            <person name="Zielenkiewicz U."/>
            <person name="Pilsyk S."/>
            <person name="Malc E."/>
            <person name="Mieczkowski P."/>
            <person name="Kruszewska J.S."/>
            <person name="Biernat P."/>
            <person name="Pawlowska J."/>
        </authorList>
    </citation>
    <scope>NUCLEOTIDE SEQUENCE [LARGE SCALE GENOMIC DNA]</scope>
    <source>
        <strain evidence="2 3">CBS 142.35</strain>
    </source>
</reference>
<dbReference type="Proteomes" id="UP000646827">
    <property type="component" value="Unassembled WGS sequence"/>
</dbReference>
<evidence type="ECO:0000313" key="3">
    <source>
        <dbReference type="Proteomes" id="UP000646827"/>
    </source>
</evidence>
<keyword evidence="3" id="KW-1185">Reference proteome</keyword>
<feature type="coiled-coil region" evidence="1">
    <location>
        <begin position="144"/>
        <end position="171"/>
    </location>
</feature>
<keyword evidence="1" id="KW-0175">Coiled coil</keyword>
<sequence length="282" mass="32916">QLVLERADVIRKRTIAVEIVERRERAYHIDAQYHWDPSSIEFSIIEKKCATTQQEDALSELKVLVISRAIMNEQLRGRAGKLGEHVSTNVKKSIVKIGKDAKKHLESYNEASRVLREPEITWEKICNPAAPFWERTIMQKEFDILREIMNKRRAEEELQLVEDELLRLKNYANSRCRALELGIIQESRGNGWRQLLFDYLDEAELLWSSVNEGWIRVRSADIVALESLDVTISSAENDTNVICEDEYDEEEHFVMEYEEWENNLIEADSDEEDVNDDNSSIN</sequence>
<proteinExistence type="predicted"/>
<organism evidence="2 3">
    <name type="scientific">Circinella minor</name>
    <dbReference type="NCBI Taxonomy" id="1195481"/>
    <lineage>
        <taxon>Eukaryota</taxon>
        <taxon>Fungi</taxon>
        <taxon>Fungi incertae sedis</taxon>
        <taxon>Mucoromycota</taxon>
        <taxon>Mucoromycotina</taxon>
        <taxon>Mucoromycetes</taxon>
        <taxon>Mucorales</taxon>
        <taxon>Lichtheimiaceae</taxon>
        <taxon>Circinella</taxon>
    </lineage>
</organism>
<evidence type="ECO:0000256" key="1">
    <source>
        <dbReference type="SAM" id="Coils"/>
    </source>
</evidence>
<feature type="non-terminal residue" evidence="2">
    <location>
        <position position="1"/>
    </location>
</feature>
<dbReference type="OrthoDB" id="2272882at2759"/>
<comment type="caution">
    <text evidence="2">The sequence shown here is derived from an EMBL/GenBank/DDBJ whole genome shotgun (WGS) entry which is preliminary data.</text>
</comment>
<dbReference type="AlphaFoldDB" id="A0A8H7VBT4"/>
<evidence type="ECO:0000313" key="2">
    <source>
        <dbReference type="EMBL" id="KAG2210728.1"/>
    </source>
</evidence>
<dbReference type="EMBL" id="JAEPRB010000888">
    <property type="protein sequence ID" value="KAG2210728.1"/>
    <property type="molecule type" value="Genomic_DNA"/>
</dbReference>
<protein>
    <submittedName>
        <fullName evidence="2">Uncharacterized protein</fullName>
    </submittedName>
</protein>
<name>A0A8H7VBT4_9FUNG</name>
<accession>A0A8H7VBT4</accession>
<gene>
    <name evidence="2" type="ORF">INT45_001534</name>
</gene>